<dbReference type="Pfam" id="PF00072">
    <property type="entry name" value="Response_reg"/>
    <property type="match status" value="1"/>
</dbReference>
<organism evidence="6 7">
    <name type="scientific">Corynebacterium mastitidis</name>
    <dbReference type="NCBI Taxonomy" id="161890"/>
    <lineage>
        <taxon>Bacteria</taxon>
        <taxon>Bacillati</taxon>
        <taxon>Actinomycetota</taxon>
        <taxon>Actinomycetes</taxon>
        <taxon>Mycobacteriales</taxon>
        <taxon>Corynebacteriaceae</taxon>
        <taxon>Corynebacterium</taxon>
    </lineage>
</organism>
<evidence type="ECO:0000256" key="3">
    <source>
        <dbReference type="PROSITE-ProRule" id="PRU01091"/>
    </source>
</evidence>
<dbReference type="AlphaFoldDB" id="A0A2N0X9F3"/>
<dbReference type="PROSITE" id="PS51755">
    <property type="entry name" value="OMPR_PHOB"/>
    <property type="match status" value="1"/>
</dbReference>
<dbReference type="InterPro" id="IPR011006">
    <property type="entry name" value="CheY-like_superfamily"/>
</dbReference>
<evidence type="ECO:0000313" key="7">
    <source>
        <dbReference type="Proteomes" id="UP000233249"/>
    </source>
</evidence>
<feature type="modified residue" description="4-aspartylphosphate" evidence="2">
    <location>
        <position position="55"/>
    </location>
</feature>
<evidence type="ECO:0000259" key="4">
    <source>
        <dbReference type="PROSITE" id="PS50110"/>
    </source>
</evidence>
<dbReference type="InterPro" id="IPR039420">
    <property type="entry name" value="WalR-like"/>
</dbReference>
<dbReference type="STRING" id="1121365.GCA_000375365_00721"/>
<evidence type="ECO:0000256" key="1">
    <source>
        <dbReference type="ARBA" id="ARBA00023125"/>
    </source>
</evidence>
<proteinExistence type="predicted"/>
<dbReference type="Gene3D" id="1.10.10.10">
    <property type="entry name" value="Winged helix-like DNA-binding domain superfamily/Winged helix DNA-binding domain"/>
    <property type="match status" value="1"/>
</dbReference>
<evidence type="ECO:0000259" key="5">
    <source>
        <dbReference type="PROSITE" id="PS51755"/>
    </source>
</evidence>
<keyword evidence="2" id="KW-0597">Phosphoprotein</keyword>
<dbReference type="GO" id="GO:0000976">
    <property type="term" value="F:transcription cis-regulatory region binding"/>
    <property type="evidence" value="ECO:0007669"/>
    <property type="project" value="TreeGrafter"/>
</dbReference>
<dbReference type="SMART" id="SM00862">
    <property type="entry name" value="Trans_reg_C"/>
    <property type="match status" value="1"/>
</dbReference>
<comment type="caution">
    <text evidence="6">The sequence shown here is derived from an EMBL/GenBank/DDBJ whole genome shotgun (WGS) entry which is preliminary data.</text>
</comment>
<dbReference type="PANTHER" id="PTHR48111">
    <property type="entry name" value="REGULATOR OF RPOS"/>
    <property type="match status" value="1"/>
</dbReference>
<dbReference type="InterPro" id="IPR036388">
    <property type="entry name" value="WH-like_DNA-bd_sf"/>
</dbReference>
<dbReference type="InterPro" id="IPR016032">
    <property type="entry name" value="Sig_transdc_resp-reg_C-effctor"/>
</dbReference>
<dbReference type="InterPro" id="IPR001789">
    <property type="entry name" value="Sig_transdc_resp-reg_receiver"/>
</dbReference>
<feature type="DNA-binding region" description="OmpR/PhoB-type" evidence="3">
    <location>
        <begin position="129"/>
        <end position="230"/>
    </location>
</feature>
<evidence type="ECO:0000313" key="6">
    <source>
        <dbReference type="EMBL" id="PKF69335.1"/>
    </source>
</evidence>
<dbReference type="GO" id="GO:0005829">
    <property type="term" value="C:cytosol"/>
    <property type="evidence" value="ECO:0007669"/>
    <property type="project" value="TreeGrafter"/>
</dbReference>
<dbReference type="EMBL" id="PJAF01000004">
    <property type="protein sequence ID" value="PKF69335.1"/>
    <property type="molecule type" value="Genomic_DNA"/>
</dbReference>
<accession>A0A2N0X9F3</accession>
<name>A0A2N0X9F3_9CORY</name>
<dbReference type="InterPro" id="IPR001867">
    <property type="entry name" value="OmpR/PhoB-type_DNA-bd"/>
</dbReference>
<protein>
    <submittedName>
        <fullName evidence="6">DNA-binding response regulator</fullName>
    </submittedName>
</protein>
<dbReference type="RefSeq" id="WP_101173019.1">
    <property type="nucleotide sequence ID" value="NZ_JAKRKB010000008.1"/>
</dbReference>
<feature type="domain" description="Response regulatory" evidence="4">
    <location>
        <begin position="6"/>
        <end position="119"/>
    </location>
</feature>
<dbReference type="GO" id="GO:0032993">
    <property type="term" value="C:protein-DNA complex"/>
    <property type="evidence" value="ECO:0007669"/>
    <property type="project" value="TreeGrafter"/>
</dbReference>
<dbReference type="SMART" id="SM00448">
    <property type="entry name" value="REC"/>
    <property type="match status" value="1"/>
</dbReference>
<feature type="domain" description="OmpR/PhoB-type" evidence="5">
    <location>
        <begin position="129"/>
        <end position="230"/>
    </location>
</feature>
<dbReference type="Gene3D" id="3.40.50.2300">
    <property type="match status" value="1"/>
</dbReference>
<dbReference type="Proteomes" id="UP000233249">
    <property type="component" value="Unassembled WGS sequence"/>
</dbReference>
<sequence>MSDNLRILLVEDDASLARVVLIHVRARGYEVTVAPTAAQALDLARRWRPHAVLLDLGLPDASGLTVLRSLRAWSDAPVLVISARHDHEGKINALDEGADDYVTKPFSIGELLARLRAALRRCPAGEAPAPVVTTGDGALSIDLARCLALRHGQPVHLTPHEWGIVAHLAGRPGQLVRKADLLRAVWGESYGKETNYLRVYLSQVRQKLEDDPARPRHFLTEAGMGYRFAV</sequence>
<dbReference type="SUPFAM" id="SSF46894">
    <property type="entry name" value="C-terminal effector domain of the bipartite response regulators"/>
    <property type="match status" value="1"/>
</dbReference>
<dbReference type="OrthoDB" id="9790442at2"/>
<dbReference type="GO" id="GO:0000156">
    <property type="term" value="F:phosphorelay response regulator activity"/>
    <property type="evidence" value="ECO:0007669"/>
    <property type="project" value="TreeGrafter"/>
</dbReference>
<dbReference type="SUPFAM" id="SSF52172">
    <property type="entry name" value="CheY-like"/>
    <property type="match status" value="1"/>
</dbReference>
<dbReference type="Gene3D" id="6.10.250.690">
    <property type="match status" value="1"/>
</dbReference>
<gene>
    <name evidence="6" type="ORF">CXB45_02335</name>
</gene>
<reference evidence="6 7" key="1">
    <citation type="submission" date="2017-12" db="EMBL/GenBank/DDBJ databases">
        <title>Corynebacterium mastitidis 16-1433 Genome.</title>
        <authorList>
            <person name="Gulvik C.A."/>
        </authorList>
    </citation>
    <scope>NUCLEOTIDE SEQUENCE [LARGE SCALE GENOMIC DNA]</scope>
    <source>
        <strain evidence="6 7">16-1433</strain>
    </source>
</reference>
<dbReference type="PROSITE" id="PS50110">
    <property type="entry name" value="RESPONSE_REGULATORY"/>
    <property type="match status" value="1"/>
</dbReference>
<dbReference type="GO" id="GO:0006355">
    <property type="term" value="P:regulation of DNA-templated transcription"/>
    <property type="evidence" value="ECO:0007669"/>
    <property type="project" value="InterPro"/>
</dbReference>
<dbReference type="Pfam" id="PF00486">
    <property type="entry name" value="Trans_reg_C"/>
    <property type="match status" value="1"/>
</dbReference>
<keyword evidence="1 3" id="KW-0238">DNA-binding</keyword>
<evidence type="ECO:0000256" key="2">
    <source>
        <dbReference type="PROSITE-ProRule" id="PRU00169"/>
    </source>
</evidence>
<dbReference type="CDD" id="cd00383">
    <property type="entry name" value="trans_reg_C"/>
    <property type="match status" value="1"/>
</dbReference>
<dbReference type="PANTHER" id="PTHR48111:SF50">
    <property type="entry name" value="KDP OPERON TRANSCRIPTIONAL REGULATORY PROTEIN KDPE"/>
    <property type="match status" value="1"/>
</dbReference>